<dbReference type="Gene3D" id="2.60.40.10">
    <property type="entry name" value="Immunoglobulins"/>
    <property type="match status" value="1"/>
</dbReference>
<proteinExistence type="predicted"/>
<dbReference type="Proteomes" id="UP001182556">
    <property type="component" value="Unassembled WGS sequence"/>
</dbReference>
<comment type="caution">
    <text evidence="4">The sequence shown here is derived from an EMBL/GenBank/DDBJ whole genome shotgun (WGS) entry which is preliminary data.</text>
</comment>
<dbReference type="InterPro" id="IPR048869">
    <property type="entry name" value="OCRL-1_2_ASH"/>
</dbReference>
<evidence type="ECO:0000259" key="3">
    <source>
        <dbReference type="Pfam" id="PF22669"/>
    </source>
</evidence>
<evidence type="ECO:0000313" key="5">
    <source>
        <dbReference type="Proteomes" id="UP001182556"/>
    </source>
</evidence>
<gene>
    <name evidence="4" type="ORF">DB88DRAFT_158610</name>
</gene>
<dbReference type="EMBL" id="JAODAN010000002">
    <property type="protein sequence ID" value="KAK1926320.1"/>
    <property type="molecule type" value="Genomic_DNA"/>
</dbReference>
<accession>A0AAD9FUB5</accession>
<dbReference type="GO" id="GO:0046856">
    <property type="term" value="P:phosphatidylinositol dephosphorylation"/>
    <property type="evidence" value="ECO:0007669"/>
    <property type="project" value="InterPro"/>
</dbReference>
<reference evidence="4" key="1">
    <citation type="submission" date="2023-02" db="EMBL/GenBank/DDBJ databases">
        <title>Identification and recombinant expression of a fungal hydrolase from Papiliotrema laurentii that hydrolyzes apple cutin and clears colloidal polyester polyurethane.</title>
        <authorList>
            <consortium name="DOE Joint Genome Institute"/>
            <person name="Roman V.A."/>
            <person name="Bojanowski C."/>
            <person name="Crable B.R."/>
            <person name="Wagner D.N."/>
            <person name="Hung C.S."/>
            <person name="Nadeau L.J."/>
            <person name="Schratz L."/>
            <person name="Haridas S."/>
            <person name="Pangilinan J."/>
            <person name="Lipzen A."/>
            <person name="Na H."/>
            <person name="Yan M."/>
            <person name="Ng V."/>
            <person name="Grigoriev I.V."/>
            <person name="Spatafora J.W."/>
            <person name="Barlow D."/>
            <person name="Biffinger J."/>
            <person name="Kelley-Loughnane N."/>
            <person name="Varaljay V.A."/>
            <person name="Crookes-Goodson W.J."/>
        </authorList>
    </citation>
    <scope>NUCLEOTIDE SEQUENCE</scope>
    <source>
        <strain evidence="4">5307AH</strain>
    </source>
</reference>
<dbReference type="PANTHER" id="PTHR11200:SF300">
    <property type="entry name" value="TYPE II INOSITOL 1,4,5-TRISPHOSPHATE 5-PHOSPHATASE"/>
    <property type="match status" value="1"/>
</dbReference>
<dbReference type="AlphaFoldDB" id="A0AAD9FUB5"/>
<keyword evidence="5" id="KW-1185">Reference proteome</keyword>
<dbReference type="InterPro" id="IPR013783">
    <property type="entry name" value="Ig-like_fold"/>
</dbReference>
<dbReference type="PANTHER" id="PTHR11200">
    <property type="entry name" value="INOSITOL 5-PHOSPHATASE"/>
    <property type="match status" value="1"/>
</dbReference>
<organism evidence="4 5">
    <name type="scientific">Papiliotrema laurentii</name>
    <name type="common">Cryptococcus laurentii</name>
    <dbReference type="NCBI Taxonomy" id="5418"/>
    <lineage>
        <taxon>Eukaryota</taxon>
        <taxon>Fungi</taxon>
        <taxon>Dikarya</taxon>
        <taxon>Basidiomycota</taxon>
        <taxon>Agaricomycotina</taxon>
        <taxon>Tremellomycetes</taxon>
        <taxon>Tremellales</taxon>
        <taxon>Rhynchogastremaceae</taxon>
        <taxon>Papiliotrema</taxon>
    </lineage>
</organism>
<evidence type="ECO:0000256" key="1">
    <source>
        <dbReference type="SAM" id="MobiDB-lite"/>
    </source>
</evidence>
<dbReference type="Pfam" id="PF21310">
    <property type="entry name" value="OCRL-like_ASH"/>
    <property type="match status" value="1"/>
</dbReference>
<protein>
    <recommendedName>
        <fullName evidence="6">Inositol polyphosphate-related phosphatase domain-containing protein</fullName>
    </recommendedName>
</protein>
<sequence length="578" mass="63115">MPAYEEFLPEVRDRLLGIEDSHVLFWLGDLNYRIDAEDDILRAWVDEQKWSLVLEKDQLIADIASGKSFAGFQEGSIDFPPSFKYVHGSSTLDTRRSPAYTDRILYSTPAPGKLYSSPAKVTCSTYTSHEIFWSDHRPVSASYSVYARVADEDKRREAYVAVKRDLEKLEEVYKPSLQVIEPSIEFDPVRLCQPQVRQVVLKNNGRVPASFSFKPSARDGSVCKPYFWPFPVSGTILPDSQATLRISLMVDDQSAKHLTLGEEDLNDVLILQIAEGKDTFLTIQATFLPTILNLPLSALSTLPDPIRSVTLSKRKELLHDDSSGSENGPKSQKAVKEVWRLLEYLMAAAPCPDDLWTAGVSQKDVLTILECLDTGDALPDAQDKQVARVLVVLLSSLPAALVGPKGGECEGAKDRDEAFAALDGLEQVNTNILIGLMSVARLCAGVEPARSSSGNLAKLAEEPSAPESTVTHETAQSKDDSLVTESDEEELDIIVHSGEDNVEVGGANESNHQADKGSETETALKAASAVVESVSLSEAEGPRVIGEATIDALIPAVFGRGPGDLQGRRRFVRCMLEG</sequence>
<dbReference type="GO" id="GO:0004439">
    <property type="term" value="F:phosphatidylinositol-4,5-bisphosphate 5-phosphatase activity"/>
    <property type="evidence" value="ECO:0007669"/>
    <property type="project" value="TreeGrafter"/>
</dbReference>
<feature type="region of interest" description="Disordered" evidence="1">
    <location>
        <begin position="498"/>
        <end position="517"/>
    </location>
</feature>
<dbReference type="Pfam" id="PF22669">
    <property type="entry name" value="Exo_endo_phos2"/>
    <property type="match status" value="1"/>
</dbReference>
<feature type="region of interest" description="Disordered" evidence="1">
    <location>
        <begin position="453"/>
        <end position="484"/>
    </location>
</feature>
<dbReference type="SUPFAM" id="SSF56219">
    <property type="entry name" value="DNase I-like"/>
    <property type="match status" value="1"/>
</dbReference>
<dbReference type="InterPro" id="IPR046985">
    <property type="entry name" value="IP5"/>
</dbReference>
<dbReference type="InterPro" id="IPR000300">
    <property type="entry name" value="IPPc"/>
</dbReference>
<feature type="domain" description="OCRL-1/2 ASH" evidence="2">
    <location>
        <begin position="183"/>
        <end position="287"/>
    </location>
</feature>
<evidence type="ECO:0008006" key="6">
    <source>
        <dbReference type="Google" id="ProtNLM"/>
    </source>
</evidence>
<feature type="domain" description="Inositol polyphosphate-related phosphatase" evidence="3">
    <location>
        <begin position="18"/>
        <end position="141"/>
    </location>
</feature>
<name>A0AAD9FUB5_PAPLA</name>
<dbReference type="Gene3D" id="3.60.10.10">
    <property type="entry name" value="Endonuclease/exonuclease/phosphatase"/>
    <property type="match status" value="1"/>
</dbReference>
<evidence type="ECO:0000259" key="2">
    <source>
        <dbReference type="Pfam" id="PF21310"/>
    </source>
</evidence>
<dbReference type="InterPro" id="IPR036691">
    <property type="entry name" value="Endo/exonu/phosph_ase_sf"/>
</dbReference>
<evidence type="ECO:0000313" key="4">
    <source>
        <dbReference type="EMBL" id="KAK1926320.1"/>
    </source>
</evidence>